<feature type="region of interest" description="Disordered" evidence="1">
    <location>
        <begin position="1"/>
        <end position="31"/>
    </location>
</feature>
<keyword evidence="5" id="KW-1185">Reference proteome</keyword>
<name>A0ABU2DSX6_9MICC</name>
<evidence type="ECO:0000313" key="4">
    <source>
        <dbReference type="EMBL" id="MDR8019612.1"/>
    </source>
</evidence>
<comment type="caution">
    <text evidence="4">The sequence shown here is derived from an EMBL/GenBank/DDBJ whole genome shotgun (WGS) entry which is preliminary data.</text>
</comment>
<accession>A0ABU2DSX6</accession>
<feature type="domain" description="LytR/CpsA/Psr regulator C-terminal" evidence="3">
    <location>
        <begin position="127"/>
        <end position="210"/>
    </location>
</feature>
<reference evidence="4 5" key="1">
    <citation type="submission" date="2023-09" db="EMBL/GenBank/DDBJ databases">
        <title>Description of three actinobacteria isolated from air of manufacturing shop in a pharmaceutical factory.</title>
        <authorList>
            <person name="Zhang D.-F."/>
        </authorList>
    </citation>
    <scope>NUCLEOTIDE SEQUENCE [LARGE SCALE GENOMIC DNA]</scope>
    <source>
        <strain evidence="4 5">LY-0111</strain>
    </source>
</reference>
<protein>
    <submittedName>
        <fullName evidence="4">LytR C-terminal domain-containing protein</fullName>
    </submittedName>
</protein>
<keyword evidence="2" id="KW-0812">Transmembrane</keyword>
<sequence>MTKYPQDEFDDVAPYPPGQAGSHRAPTEAPGAKRTGLPWIVMLAVLALAVGVVSYVVLPQLGDGDEASAEEETAQAEEGDDGEDGESEEEATEEETESQEEESEESPSAEESPTEDEEDSAASDTEAPVQVLSYQAPADVAQNAQSQLEGYGYNVVNVTEWTYAQTSTPAVFYPPGQGELAQEIASNMGIDNVVEDARWSSIAVVVDSGYAG</sequence>
<evidence type="ECO:0000256" key="2">
    <source>
        <dbReference type="SAM" id="Phobius"/>
    </source>
</evidence>
<dbReference type="Gene3D" id="3.30.70.2390">
    <property type="match status" value="1"/>
</dbReference>
<feature type="region of interest" description="Disordered" evidence="1">
    <location>
        <begin position="64"/>
        <end position="127"/>
    </location>
</feature>
<feature type="compositionally biased region" description="Acidic residues" evidence="1">
    <location>
        <begin position="64"/>
        <end position="121"/>
    </location>
</feature>
<evidence type="ECO:0000259" key="3">
    <source>
        <dbReference type="Pfam" id="PF13399"/>
    </source>
</evidence>
<evidence type="ECO:0000256" key="1">
    <source>
        <dbReference type="SAM" id="MobiDB-lite"/>
    </source>
</evidence>
<dbReference type="Pfam" id="PF13399">
    <property type="entry name" value="LytR_C"/>
    <property type="match status" value="1"/>
</dbReference>
<dbReference type="EMBL" id="JAVKGR010000009">
    <property type="protein sequence ID" value="MDR8019612.1"/>
    <property type="molecule type" value="Genomic_DNA"/>
</dbReference>
<gene>
    <name evidence="4" type="ORF">RIL96_08560</name>
</gene>
<keyword evidence="2" id="KW-1133">Transmembrane helix</keyword>
<evidence type="ECO:0000313" key="5">
    <source>
        <dbReference type="Proteomes" id="UP001251870"/>
    </source>
</evidence>
<dbReference type="Proteomes" id="UP001251870">
    <property type="component" value="Unassembled WGS sequence"/>
</dbReference>
<keyword evidence="2" id="KW-0472">Membrane</keyword>
<proteinExistence type="predicted"/>
<dbReference type="InterPro" id="IPR027381">
    <property type="entry name" value="LytR/CpsA/Psr_C"/>
</dbReference>
<feature type="transmembrane region" description="Helical" evidence="2">
    <location>
        <begin position="36"/>
        <end position="58"/>
    </location>
</feature>
<dbReference type="RefSeq" id="WP_310548606.1">
    <property type="nucleotide sequence ID" value="NZ_JAVKGR010000009.1"/>
</dbReference>
<organism evidence="4 5">
    <name type="scientific">Nesterenkonia aerolata</name>
    <dbReference type="NCBI Taxonomy" id="3074079"/>
    <lineage>
        <taxon>Bacteria</taxon>
        <taxon>Bacillati</taxon>
        <taxon>Actinomycetota</taxon>
        <taxon>Actinomycetes</taxon>
        <taxon>Micrococcales</taxon>
        <taxon>Micrococcaceae</taxon>
        <taxon>Nesterenkonia</taxon>
    </lineage>
</organism>